<dbReference type="Pfam" id="PF03367">
    <property type="entry name" value="Zn_ribbon_ZPR1"/>
    <property type="match status" value="1"/>
</dbReference>
<feature type="region of interest" description="Disordered" evidence="5">
    <location>
        <begin position="1"/>
        <end position="56"/>
    </location>
</feature>
<dbReference type="NCBIfam" id="TIGR00310">
    <property type="entry name" value="ZPR1_znf"/>
    <property type="match status" value="1"/>
</dbReference>
<dbReference type="EMBL" id="JAOAOG010000218">
    <property type="protein sequence ID" value="KAJ6239741.1"/>
    <property type="molecule type" value="Genomic_DNA"/>
</dbReference>
<evidence type="ECO:0000313" key="9">
    <source>
        <dbReference type="EMBL" id="KAJ6239741.1"/>
    </source>
</evidence>
<name>A0ABQ8Y4I1_9EUKA</name>
<feature type="compositionally biased region" description="Basic and acidic residues" evidence="5">
    <location>
        <begin position="11"/>
        <end position="43"/>
    </location>
</feature>
<feature type="region of interest" description="Disordered" evidence="5">
    <location>
        <begin position="274"/>
        <end position="320"/>
    </location>
</feature>
<dbReference type="Gene3D" id="3.30.2230.10">
    <property type="entry name" value="DUSP-like"/>
    <property type="match status" value="1"/>
</dbReference>
<sequence>MTNKLETQEELTQKKEDQNQKALIDENKEEKEKEKKIEEEKEKKNKNKKKKVLYNNKTKKSKEGQPILLDLSHDDVPLKIESLCVNCEKNGETRLLLTKIPHFREIIIASFDCPHCDFKNNEIQFAGTFAEKGCKITLEVSDKKDMDRQIIKSEYATFTIPEIEFEMTAEVRKGQLNTVEGFLTNALNSLEYTNKEQEMLGNEIPKKLETFLEKLQKLIKLEEKFHIVLNDYSGNSYVENLLAPKEDPKLEHEFYERTKKMNIAIGVSIPELDEEKQNQKKKEQNMEDRKKEKETQETEGIEKKEKNNQQSQKKNKKTRKPNSMLEIPFKGLTNLGNTCYLNSSIQALLCCSAFRSYFIYCGYDYESSTKIPNCLTEFSDLVLQIDQKTNSNNEISIEDFLSEIGIQFPIYNTYDQQDASEFLILFLDYLHEILKKKKTRVNHPQILPNLLNTNPNPNTQNLNKKQKQPDKEVSVVSSLFYGKIKNKFQCLYCGSKSYSNEEFVLLPLSMPTKSTQLTKSKFNKSNTKLQSKTEKQTQTGTGTKAQTQTQTETEIETETETERGREKEKEKEKEKKNKNKNKNTNKNTKQERKEYYKIQNKFQNTKNFLKNLSIVKYFLALIVTFFNYLRNYFNTIVYNLKVILFSILASVTGFGSNLVRKFIKRSIFEFFLGDNMITKSLFPKPILLKDCLNLFFSDNILKEENKKSCKNCRRKTKTKKNSELKKLPEYLILHLKKFNYSNNISKKIFRRVIFPIELDLNDYLISNGNKHKNGESNNKMDVREEEEVGVGVEVEVEVEKNEEINPNKKVKNEKELINSKYTLIAIIEHLGTTINSGHYIAYCKNHLNEWYELNDSRIKKITEEEALTKEAYILFYQKDIPKSIFNLQQQLKTRFMDNINEVNRAKVGEPMYVLERLWFHMSLLISNPSKFPSRSLICEHNNLTHKNQNWFKITPTFHDFLNQNFKNQHTIKNQEICSKCPELEHQLSYIRKEHRRLIKNIPNLKKEKIQYMIEGNWIHNWKQFLQGGFRPEKINNYLLLEKDKKSIRKELIIDKDYYLVPSIIWKSVKKAFGANPTIRIRTKN</sequence>
<reference evidence="9" key="1">
    <citation type="submission" date="2022-08" db="EMBL/GenBank/DDBJ databases">
        <title>Novel sulfate-reducing endosymbionts in the free-living metamonad Anaeramoeba.</title>
        <authorList>
            <person name="Jerlstrom-Hultqvist J."/>
            <person name="Cepicka I."/>
            <person name="Gallot-Lavallee L."/>
            <person name="Salas-Leiva D."/>
            <person name="Curtis B.A."/>
            <person name="Zahonova K."/>
            <person name="Pipaliya S."/>
            <person name="Dacks J."/>
            <person name="Roger A.J."/>
        </authorList>
    </citation>
    <scope>NUCLEOTIDE SEQUENCE</scope>
    <source>
        <strain evidence="9">Schooner1</strain>
    </source>
</reference>
<gene>
    <name evidence="9" type="ORF">M0813_24965</name>
</gene>
<dbReference type="GO" id="GO:0016787">
    <property type="term" value="F:hydrolase activity"/>
    <property type="evidence" value="ECO:0007669"/>
    <property type="project" value="UniProtKB-KW"/>
</dbReference>
<evidence type="ECO:0000256" key="2">
    <source>
        <dbReference type="ARBA" id="ARBA00022723"/>
    </source>
</evidence>
<dbReference type="InterPro" id="IPR006615">
    <property type="entry name" value="Pept_C19_DUSP"/>
</dbReference>
<dbReference type="Gene3D" id="2.20.25.420">
    <property type="entry name" value="ZPR1, zinc finger domain"/>
    <property type="match status" value="1"/>
</dbReference>
<dbReference type="PANTHER" id="PTHR10876">
    <property type="entry name" value="ZINC FINGER PROTEIN ZPR1"/>
    <property type="match status" value="1"/>
</dbReference>
<dbReference type="InterPro" id="IPR035927">
    <property type="entry name" value="DUSP-like_sf"/>
</dbReference>
<feature type="compositionally biased region" description="Low complexity" evidence="5">
    <location>
        <begin position="536"/>
        <end position="552"/>
    </location>
</feature>
<dbReference type="InterPro" id="IPR001394">
    <property type="entry name" value="Peptidase_C19_UCH"/>
</dbReference>
<dbReference type="InterPro" id="IPR042451">
    <property type="entry name" value="ZPR1_A/B_dom"/>
</dbReference>
<dbReference type="InterPro" id="IPR004457">
    <property type="entry name" value="Znf_ZPR1"/>
</dbReference>
<evidence type="ECO:0000259" key="8">
    <source>
        <dbReference type="PROSITE" id="PS51283"/>
    </source>
</evidence>
<dbReference type="SUPFAM" id="SSF143791">
    <property type="entry name" value="DUSP-like"/>
    <property type="match status" value="1"/>
</dbReference>
<dbReference type="SUPFAM" id="SSF54001">
    <property type="entry name" value="Cysteine proteinases"/>
    <property type="match status" value="1"/>
</dbReference>
<dbReference type="PROSITE" id="PS00973">
    <property type="entry name" value="USP_2"/>
    <property type="match status" value="1"/>
</dbReference>
<feature type="transmembrane region" description="Helical" evidence="6">
    <location>
        <begin position="608"/>
        <end position="629"/>
    </location>
</feature>
<dbReference type="Pfam" id="PF22794">
    <property type="entry name" value="jr-ZPR1"/>
    <property type="match status" value="1"/>
</dbReference>
<evidence type="ECO:0000259" key="7">
    <source>
        <dbReference type="PROSITE" id="PS50235"/>
    </source>
</evidence>
<feature type="compositionally biased region" description="Basic and acidic residues" evidence="5">
    <location>
        <begin position="275"/>
        <end position="307"/>
    </location>
</feature>
<comment type="caution">
    <text evidence="9">The sequence shown here is derived from an EMBL/GenBank/DDBJ whole genome shotgun (WGS) entry which is preliminary data.</text>
</comment>
<keyword evidence="9" id="KW-0378">Hydrolase</keyword>
<keyword evidence="3" id="KW-0863">Zinc-finger</keyword>
<dbReference type="InterPro" id="IPR038765">
    <property type="entry name" value="Papain-like_cys_pep_sf"/>
</dbReference>
<dbReference type="Gene3D" id="3.90.70.10">
    <property type="entry name" value="Cysteine proteinases"/>
    <property type="match status" value="2"/>
</dbReference>
<feature type="region of interest" description="Disordered" evidence="5">
    <location>
        <begin position="446"/>
        <end position="470"/>
    </location>
</feature>
<feature type="compositionally biased region" description="Low complexity" evidence="5">
    <location>
        <begin position="447"/>
        <end position="463"/>
    </location>
</feature>
<evidence type="ECO:0000256" key="4">
    <source>
        <dbReference type="ARBA" id="ARBA00022833"/>
    </source>
</evidence>
<feature type="compositionally biased region" description="Basic and acidic residues" evidence="5">
    <location>
        <begin position="560"/>
        <end position="575"/>
    </location>
</feature>
<keyword evidence="2" id="KW-0479">Metal-binding</keyword>
<accession>A0ABQ8Y4I1</accession>
<keyword evidence="6" id="KW-1133">Transmembrane helix</keyword>
<keyword evidence="6" id="KW-0472">Membrane</keyword>
<feature type="transmembrane region" description="Helical" evidence="6">
    <location>
        <begin position="636"/>
        <end position="655"/>
    </location>
</feature>
<keyword evidence="6" id="KW-0812">Transmembrane</keyword>
<dbReference type="PANTHER" id="PTHR10876:SF0">
    <property type="entry name" value="ZINC FINGER PROTEIN ZPR1"/>
    <property type="match status" value="1"/>
</dbReference>
<dbReference type="InterPro" id="IPR040141">
    <property type="entry name" value="ZPR1"/>
</dbReference>
<feature type="domain" description="DUSP" evidence="8">
    <location>
        <begin position="981"/>
        <end position="1084"/>
    </location>
</feature>
<feature type="compositionally biased region" description="Basic residues" evidence="5">
    <location>
        <begin position="44"/>
        <end position="56"/>
    </location>
</feature>
<proteinExistence type="inferred from homology"/>
<dbReference type="PROSITE" id="PS00972">
    <property type="entry name" value="USP_1"/>
    <property type="match status" value="1"/>
</dbReference>
<dbReference type="InterPro" id="IPR056180">
    <property type="entry name" value="ZPR1_jr_dom"/>
</dbReference>
<evidence type="ECO:0000256" key="3">
    <source>
        <dbReference type="ARBA" id="ARBA00022771"/>
    </source>
</evidence>
<dbReference type="InterPro" id="IPR028889">
    <property type="entry name" value="USP"/>
</dbReference>
<dbReference type="Pfam" id="PF00443">
    <property type="entry name" value="UCH"/>
    <property type="match status" value="2"/>
</dbReference>
<comment type="similarity">
    <text evidence="1">Belongs to the ZPR1 family.</text>
</comment>
<dbReference type="InterPro" id="IPR042452">
    <property type="entry name" value="ZPR1_Znf1/2"/>
</dbReference>
<dbReference type="Gene3D" id="2.60.120.1040">
    <property type="entry name" value="ZPR1, A/B domain"/>
    <property type="match status" value="1"/>
</dbReference>
<keyword evidence="4" id="KW-0862">Zinc</keyword>
<protein>
    <submittedName>
        <fullName evidence="9">Ubiquitin carboxyl-terminal hydrolase</fullName>
    </submittedName>
</protein>
<evidence type="ECO:0000256" key="5">
    <source>
        <dbReference type="SAM" id="MobiDB-lite"/>
    </source>
</evidence>
<keyword evidence="10" id="KW-1185">Reference proteome</keyword>
<dbReference type="Proteomes" id="UP001150062">
    <property type="component" value="Unassembled WGS sequence"/>
</dbReference>
<dbReference type="PROSITE" id="PS51283">
    <property type="entry name" value="DUSP"/>
    <property type="match status" value="1"/>
</dbReference>
<dbReference type="PROSITE" id="PS50235">
    <property type="entry name" value="USP_3"/>
    <property type="match status" value="1"/>
</dbReference>
<dbReference type="SMART" id="SM00709">
    <property type="entry name" value="Zpr1"/>
    <property type="match status" value="1"/>
</dbReference>
<evidence type="ECO:0000313" key="10">
    <source>
        <dbReference type="Proteomes" id="UP001150062"/>
    </source>
</evidence>
<feature type="domain" description="USP" evidence="7">
    <location>
        <begin position="330"/>
        <end position="879"/>
    </location>
</feature>
<feature type="compositionally biased region" description="Polar residues" evidence="5">
    <location>
        <begin position="517"/>
        <end position="530"/>
    </location>
</feature>
<evidence type="ECO:0000256" key="6">
    <source>
        <dbReference type="SAM" id="Phobius"/>
    </source>
</evidence>
<dbReference type="InterPro" id="IPR018200">
    <property type="entry name" value="USP_CS"/>
</dbReference>
<organism evidence="9 10">
    <name type="scientific">Anaeramoeba flamelloides</name>
    <dbReference type="NCBI Taxonomy" id="1746091"/>
    <lineage>
        <taxon>Eukaryota</taxon>
        <taxon>Metamonada</taxon>
        <taxon>Anaeramoebidae</taxon>
        <taxon>Anaeramoeba</taxon>
    </lineage>
</organism>
<dbReference type="Pfam" id="PF06337">
    <property type="entry name" value="DUSP"/>
    <property type="match status" value="1"/>
</dbReference>
<feature type="region of interest" description="Disordered" evidence="5">
    <location>
        <begin position="517"/>
        <end position="592"/>
    </location>
</feature>
<evidence type="ECO:0000256" key="1">
    <source>
        <dbReference type="ARBA" id="ARBA00008354"/>
    </source>
</evidence>